<dbReference type="GO" id="GO:0005929">
    <property type="term" value="C:cilium"/>
    <property type="evidence" value="ECO:0007669"/>
    <property type="project" value="GOC"/>
</dbReference>
<dbReference type="FunFam" id="1.25.40.10:FF:000197">
    <property type="entry name" value="Tetratricopeptide repeat domain 21B"/>
    <property type="match status" value="1"/>
</dbReference>
<evidence type="ECO:0000256" key="4">
    <source>
        <dbReference type="PROSITE-ProRule" id="PRU00339"/>
    </source>
</evidence>
<feature type="repeat" description="TPR" evidence="4">
    <location>
        <begin position="736"/>
        <end position="769"/>
    </location>
</feature>
<comment type="similarity">
    <text evidence="1">Belongs to the TTC21 family.</text>
</comment>
<dbReference type="InterPro" id="IPR040364">
    <property type="entry name" value="TTC21A/TTC21B"/>
</dbReference>
<proteinExistence type="inferred from homology"/>
<dbReference type="Pfam" id="PF13176">
    <property type="entry name" value="TPR_7"/>
    <property type="match status" value="1"/>
</dbReference>
<evidence type="ECO:0000256" key="3">
    <source>
        <dbReference type="ARBA" id="ARBA00022803"/>
    </source>
</evidence>
<evidence type="ECO:0000313" key="11">
    <source>
        <dbReference type="Proteomes" id="UP000678499"/>
    </source>
</evidence>
<dbReference type="Pfam" id="PF25058">
    <property type="entry name" value="ARM_TT21"/>
    <property type="match status" value="1"/>
</dbReference>
<feature type="repeat" description="TPR" evidence="4">
    <location>
        <begin position="977"/>
        <end position="1010"/>
    </location>
</feature>
<feature type="repeat" description="TPR" evidence="4">
    <location>
        <begin position="110"/>
        <end position="143"/>
    </location>
</feature>
<name>A0A7R9BVD8_9CRUS</name>
<dbReference type="InterPro" id="IPR056835">
    <property type="entry name" value="ARM_TT21_5th"/>
</dbReference>
<dbReference type="InterPro" id="IPR056833">
    <property type="entry name" value="ARM_TT21_N"/>
</dbReference>
<dbReference type="Pfam" id="PF25060">
    <property type="entry name" value="ARM_TT21_2nd"/>
    <property type="match status" value="1"/>
</dbReference>
<evidence type="ECO:0000256" key="1">
    <source>
        <dbReference type="ARBA" id="ARBA00010935"/>
    </source>
</evidence>
<keyword evidence="3 4" id="KW-0802">TPR repeat</keyword>
<organism evidence="10">
    <name type="scientific">Notodromas monacha</name>
    <dbReference type="NCBI Taxonomy" id="399045"/>
    <lineage>
        <taxon>Eukaryota</taxon>
        <taxon>Metazoa</taxon>
        <taxon>Ecdysozoa</taxon>
        <taxon>Arthropoda</taxon>
        <taxon>Crustacea</taxon>
        <taxon>Oligostraca</taxon>
        <taxon>Ostracoda</taxon>
        <taxon>Podocopa</taxon>
        <taxon>Podocopida</taxon>
        <taxon>Cypridocopina</taxon>
        <taxon>Cypridoidea</taxon>
        <taxon>Cyprididae</taxon>
        <taxon>Notodromas</taxon>
    </lineage>
</organism>
<dbReference type="SMART" id="SM00028">
    <property type="entry name" value="TPR"/>
    <property type="match status" value="16"/>
</dbReference>
<dbReference type="Pfam" id="PF25062">
    <property type="entry name" value="ARM_TT21_N"/>
    <property type="match status" value="1"/>
</dbReference>
<dbReference type="Pfam" id="PF25063">
    <property type="entry name" value="ARM_TT21_C"/>
    <property type="match status" value="1"/>
</dbReference>
<evidence type="ECO:0000259" key="7">
    <source>
        <dbReference type="Pfam" id="PF25063"/>
    </source>
</evidence>
<feature type="domain" description="Tetratricopeptide repeat protein 21A/21B N-terminal ARM repeat" evidence="6">
    <location>
        <begin position="12"/>
        <end position="234"/>
    </location>
</feature>
<evidence type="ECO:0000259" key="6">
    <source>
        <dbReference type="Pfam" id="PF25062"/>
    </source>
</evidence>
<evidence type="ECO:0000259" key="8">
    <source>
        <dbReference type="Pfam" id="PF25064"/>
    </source>
</evidence>
<evidence type="ECO:0000259" key="5">
    <source>
        <dbReference type="Pfam" id="PF25060"/>
    </source>
</evidence>
<dbReference type="PROSITE" id="PS50005">
    <property type="entry name" value="TPR"/>
    <property type="match status" value="3"/>
</dbReference>
<dbReference type="EMBL" id="OA884542">
    <property type="protein sequence ID" value="CAD7280951.1"/>
    <property type="molecule type" value="Genomic_DNA"/>
</dbReference>
<evidence type="ECO:0000313" key="10">
    <source>
        <dbReference type="EMBL" id="CAD7280951.1"/>
    </source>
</evidence>
<dbReference type="SUPFAM" id="SSF48452">
    <property type="entry name" value="TPR-like"/>
    <property type="match status" value="6"/>
</dbReference>
<feature type="domain" description="Tetratricopeptide repeat protein 21A/21B C-terminal ARM" evidence="7">
    <location>
        <begin position="1142"/>
        <end position="1352"/>
    </location>
</feature>
<feature type="domain" description="Tetratricopeptide repeat protein 21A/21B fifth ARM repeats" evidence="8">
    <location>
        <begin position="978"/>
        <end position="1094"/>
    </location>
</feature>
<feature type="domain" description="Tetratricopeptide repeat protein 21A/21B fourth ARM" evidence="9">
    <location>
        <begin position="772"/>
        <end position="936"/>
    </location>
</feature>
<dbReference type="InterPro" id="IPR056836">
    <property type="entry name" value="ARM_TT21_4th"/>
</dbReference>
<dbReference type="EMBL" id="CAJPEX010002505">
    <property type="protein sequence ID" value="CAG0921103.1"/>
    <property type="molecule type" value="Genomic_DNA"/>
</dbReference>
<dbReference type="PANTHER" id="PTHR14699">
    <property type="entry name" value="STI2 PROTEIN-RELATED"/>
    <property type="match status" value="1"/>
</dbReference>
<dbReference type="GO" id="GO:0035721">
    <property type="term" value="P:intraciliary retrograde transport"/>
    <property type="evidence" value="ECO:0007669"/>
    <property type="project" value="TreeGrafter"/>
</dbReference>
<evidence type="ECO:0000256" key="2">
    <source>
        <dbReference type="ARBA" id="ARBA00022737"/>
    </source>
</evidence>
<sequence length="1357" mass="154959">MADEDQILKSKINYFCREKYFRAMQQAAVLGMKKFSGDPVFKFYYGLSLIFEGRIQEGIREMDRFQGDAEIGIGTILALIHAHKKCLTVDREAVAQLEAKLKDDRRKASDKALYFAGVFLTHAGRHDKAREYIDRMLKLNPSSRDGLILKGWIELLGGRDNKSEQSALDFFEAVPNVQRDVDAMMGIAKFFEFCHQFDKAVEFLNQVVAVYTSFLPPLIEKMKLALAVLDWDQARDMANRAQLLDESCLEARRVKVLYILCQEGEYENGALAIRNFFRDMERLEPKNSPMFLMNSQLFSRLCGRHMEILEETYKFAERAAQLDPNCSEYLVELGNQCLLQNKVPQAMKYFKTASQLDESSIEALTGVLACQLMNGDLSEAEQQLEFQKEISRAGGSAPEILYLSALLNRLKNRHSDESLGLLKDAVENHFRSFRSLPFGIEYLHSLNPDFLLQIVKESMLYAPNTPSPSGQMPPMSLKFCHVVLESIARACPALRDGVFLFAKTRYLLGETKSAQGSLQQILDKIDPSFSEAHLLMAEIQMAQGQYQQAKQSLEVGLSYNFKVRDHPIYHLIKARLEKRQDNYEEAIESLQLAMTLPVFKKSSKAATAAQQKVTHAGLGMTGNELTNPDRAAIYVELADSLRLMKKTNEAAKIMEEARHEFMGTPEEMRVTVSNADMFLSRGDVDGALSILKNIGPEQAYYLQAREKMAKIYLDYRKDPRMYAACYKEIMEKFPTPQSFLMLGDAYMSIQEPDKAIEVYEMALKRNPRDAVLARKMGQALVKTHQYAKAVNYYKEAVRTGDELGISDGLRYDMAELHFRLRQYDKAEKAIVTALDIRNQGQRELGEKNEVAVLNMEAKLLALLALVQEKSGQLELALESLKRARETQGKVLKRAQVDQSESLDQKKLAANICKQMAEHAVQERQFESGIRFYKEALSYLNDDPGLLLDLAKQYMVVNDLDQCRQTCVQLLKLDKDNDAATVMMADLAFRKNDYETAMFHFQQLLDRNPTNWEALARLVEVMRRTGHLEECPTYLTKAAQCNPRASLQPGYYYCNGLYLWYTGDVNEALKSFNRARRDAKEWGQKSVKNMILICLNPDNDTIGGETFETVDVTAPAGAEAPPMARPVSAIRDMKDAREMALHTADKLFKELSSKNPAEMLEKQLLGMFIQMATKQKGAIEIALQESLQLAQLDQYRDHVGVILAMSTAYMLLKQVPRARNTLKRVAKSMWTFEDAEYLEKCWILLADIYVQSGKYDMASELLKRVLDNNQSCAKAYEYMGFIMEKEQSYRDAANYYERAWKFSNQVNPMIGYKLAFNYMKARRYVDAIDVCHLVLGKNPEYPKIRKDILEKSRDCLRR</sequence>
<keyword evidence="11" id="KW-1185">Reference proteome</keyword>
<dbReference type="PANTHER" id="PTHR14699:SF0">
    <property type="entry name" value="TETRATRICOPEPTIDE REPEAT PROTEIN 21 HOMOLOG"/>
    <property type="match status" value="1"/>
</dbReference>
<accession>A0A7R9BVD8</accession>
<protein>
    <recommendedName>
        <fullName evidence="12">Tetratricopeptide repeat protein 21B</fullName>
    </recommendedName>
</protein>
<dbReference type="GO" id="GO:0030991">
    <property type="term" value="C:intraciliary transport particle A"/>
    <property type="evidence" value="ECO:0007669"/>
    <property type="project" value="TreeGrafter"/>
</dbReference>
<evidence type="ECO:0008006" key="12">
    <source>
        <dbReference type="Google" id="ProtNLM"/>
    </source>
</evidence>
<dbReference type="InterPro" id="IPR056834">
    <property type="entry name" value="ARM_TT21_C"/>
</dbReference>
<dbReference type="Pfam" id="PF25064">
    <property type="entry name" value="ARM_TT21_5th"/>
    <property type="match status" value="1"/>
</dbReference>
<dbReference type="Gene3D" id="1.25.40.10">
    <property type="entry name" value="Tetratricopeptide repeat domain"/>
    <property type="match status" value="5"/>
</dbReference>
<dbReference type="Pfam" id="PF25068">
    <property type="entry name" value="ARM_TT21_4th"/>
    <property type="match status" value="1"/>
</dbReference>
<dbReference type="InterPro" id="IPR056832">
    <property type="entry name" value="ARM_TT21_2nd"/>
</dbReference>
<evidence type="ECO:0000259" key="9">
    <source>
        <dbReference type="Pfam" id="PF25068"/>
    </source>
</evidence>
<dbReference type="FunFam" id="1.25.40.10:FF:000377">
    <property type="entry name" value="Tetratricopeptide repeat domain 21B"/>
    <property type="match status" value="1"/>
</dbReference>
<dbReference type="InterPro" id="IPR019734">
    <property type="entry name" value="TPR_rpt"/>
</dbReference>
<keyword evidence="2" id="KW-0677">Repeat</keyword>
<dbReference type="OrthoDB" id="10259630at2759"/>
<dbReference type="InterPro" id="IPR011990">
    <property type="entry name" value="TPR-like_helical_dom_sf"/>
</dbReference>
<feature type="domain" description="Tetratricopeptide repeat protein 21A/21B second ARM" evidence="5">
    <location>
        <begin position="273"/>
        <end position="544"/>
    </location>
</feature>
<gene>
    <name evidence="10" type="ORF">NMOB1V02_LOCUS8607</name>
</gene>
<reference evidence="10" key="1">
    <citation type="submission" date="2020-11" db="EMBL/GenBank/DDBJ databases">
        <authorList>
            <person name="Tran Van P."/>
        </authorList>
    </citation>
    <scope>NUCLEOTIDE SEQUENCE</scope>
</reference>
<dbReference type="GO" id="GO:0061512">
    <property type="term" value="P:protein localization to cilium"/>
    <property type="evidence" value="ECO:0007669"/>
    <property type="project" value="TreeGrafter"/>
</dbReference>
<dbReference type="Proteomes" id="UP000678499">
    <property type="component" value="Unassembled WGS sequence"/>
</dbReference>